<keyword evidence="2" id="KW-1185">Reference proteome</keyword>
<evidence type="ECO:0000313" key="2">
    <source>
        <dbReference type="Proteomes" id="UP001597380"/>
    </source>
</evidence>
<accession>A0ABW4XPN9</accession>
<reference evidence="2" key="1">
    <citation type="journal article" date="2019" name="Int. J. Syst. Evol. Microbiol.">
        <title>The Global Catalogue of Microorganisms (GCM) 10K type strain sequencing project: providing services to taxonomists for standard genome sequencing and annotation.</title>
        <authorList>
            <consortium name="The Broad Institute Genomics Platform"/>
            <consortium name="The Broad Institute Genome Sequencing Center for Infectious Disease"/>
            <person name="Wu L."/>
            <person name="Ma J."/>
        </authorList>
    </citation>
    <scope>NUCLEOTIDE SEQUENCE [LARGE SCALE GENOMIC DNA]</scope>
    <source>
        <strain evidence="2">CGMCC 1.10992</strain>
    </source>
</reference>
<name>A0ABW4XPN9_9GAMM</name>
<evidence type="ECO:0000313" key="1">
    <source>
        <dbReference type="EMBL" id="MFD2096775.1"/>
    </source>
</evidence>
<dbReference type="SUPFAM" id="SSF56112">
    <property type="entry name" value="Protein kinase-like (PK-like)"/>
    <property type="match status" value="1"/>
</dbReference>
<dbReference type="Proteomes" id="UP001597380">
    <property type="component" value="Unassembled WGS sequence"/>
</dbReference>
<comment type="caution">
    <text evidence="1">The sequence shown here is derived from an EMBL/GenBank/DDBJ whole genome shotgun (WGS) entry which is preliminary data.</text>
</comment>
<sequence length="236" mass="27566">MAEQPHFDFKAIHKRILAGEGKTLVDQTFGEGRRLTLTIDLEGVPIVAKLFEYTSKTKSKKGAPWQTEHEILEQIQGVLRPKSYGFETWVEGDKKTTLYLREFIQGSMLERLSSKQFPSVARYLTKLHQQGITTNDPYLYNFIKAGEAPVIIDFGKATKQPPRSLRHQILVSRELFKIYRSTLNYDATVMKKFWHCYFAELEKPTLRKRVFYFFSLRLLSLRQKIRNLGRGKPMRS</sequence>
<dbReference type="InterPro" id="IPR011009">
    <property type="entry name" value="Kinase-like_dom_sf"/>
</dbReference>
<protein>
    <submittedName>
        <fullName evidence="1">Uncharacterized protein</fullName>
    </submittedName>
</protein>
<dbReference type="EMBL" id="JBHUHT010000013">
    <property type="protein sequence ID" value="MFD2096775.1"/>
    <property type="molecule type" value="Genomic_DNA"/>
</dbReference>
<dbReference type="RefSeq" id="WP_345339476.1">
    <property type="nucleotide sequence ID" value="NZ_BAABLI010000009.1"/>
</dbReference>
<proteinExistence type="predicted"/>
<gene>
    <name evidence="1" type="ORF">ACFSJ3_12325</name>
</gene>
<organism evidence="1 2">
    <name type="scientific">Corallincola platygyrae</name>
    <dbReference type="NCBI Taxonomy" id="1193278"/>
    <lineage>
        <taxon>Bacteria</taxon>
        <taxon>Pseudomonadati</taxon>
        <taxon>Pseudomonadota</taxon>
        <taxon>Gammaproteobacteria</taxon>
        <taxon>Alteromonadales</taxon>
        <taxon>Psychromonadaceae</taxon>
        <taxon>Corallincola</taxon>
    </lineage>
</organism>